<keyword evidence="4 6" id="KW-0472">Membrane</keyword>
<feature type="compositionally biased region" description="Low complexity" evidence="5">
    <location>
        <begin position="199"/>
        <end position="217"/>
    </location>
</feature>
<evidence type="ECO:0000256" key="3">
    <source>
        <dbReference type="ARBA" id="ARBA00022989"/>
    </source>
</evidence>
<keyword evidence="3 6" id="KW-1133">Transmembrane helix</keyword>
<reference evidence="8" key="1">
    <citation type="submission" date="2020-06" db="EMBL/GenBank/DDBJ databases">
        <title>Draft genome sequences of strains closely related to Aspergillus parafelis and Aspergillus hiratsukae.</title>
        <authorList>
            <person name="Dos Santos R.A.C."/>
            <person name="Rivero-Menendez O."/>
            <person name="Steenwyk J.L."/>
            <person name="Mead M.E."/>
            <person name="Goldman G.H."/>
            <person name="Alastruey-Izquierdo A."/>
            <person name="Rokas A."/>
        </authorList>
    </citation>
    <scope>NUCLEOTIDE SEQUENCE</scope>
    <source>
        <strain evidence="8">CNM-CM5793</strain>
    </source>
</reference>
<feature type="transmembrane region" description="Helical" evidence="6">
    <location>
        <begin position="363"/>
        <end position="386"/>
    </location>
</feature>
<feature type="chain" id="PRO_5034617986" description="ZIP zinc transporter" evidence="7">
    <location>
        <begin position="29"/>
        <end position="418"/>
    </location>
</feature>
<evidence type="ECO:0000256" key="4">
    <source>
        <dbReference type="ARBA" id="ARBA00023136"/>
    </source>
</evidence>
<accession>A0A8H6P8R4</accession>
<evidence type="ECO:0008006" key="10">
    <source>
        <dbReference type="Google" id="ProtNLM"/>
    </source>
</evidence>
<dbReference type="Proteomes" id="UP000630445">
    <property type="component" value="Unassembled WGS sequence"/>
</dbReference>
<evidence type="ECO:0000256" key="5">
    <source>
        <dbReference type="SAM" id="MobiDB-lite"/>
    </source>
</evidence>
<keyword evidence="9" id="KW-1185">Reference proteome</keyword>
<keyword evidence="2 6" id="KW-0812">Transmembrane</keyword>
<evidence type="ECO:0000313" key="8">
    <source>
        <dbReference type="EMBL" id="KAF7121974.1"/>
    </source>
</evidence>
<feature type="transmembrane region" description="Helical" evidence="6">
    <location>
        <begin position="115"/>
        <end position="135"/>
    </location>
</feature>
<keyword evidence="7" id="KW-0732">Signal</keyword>
<comment type="caution">
    <text evidence="8">The sequence shown here is derived from an EMBL/GenBank/DDBJ whole genome shotgun (WGS) entry which is preliminary data.</text>
</comment>
<feature type="transmembrane region" description="Helical" evidence="6">
    <location>
        <begin position="155"/>
        <end position="175"/>
    </location>
</feature>
<dbReference type="PANTHER" id="PTHR16950:SF16">
    <property type="entry name" value="ZINC TRANSPORTER ZIP13"/>
    <property type="match status" value="1"/>
</dbReference>
<dbReference type="GO" id="GO:0006882">
    <property type="term" value="P:intracellular zinc ion homeostasis"/>
    <property type="evidence" value="ECO:0007669"/>
    <property type="project" value="TreeGrafter"/>
</dbReference>
<evidence type="ECO:0000256" key="2">
    <source>
        <dbReference type="ARBA" id="ARBA00022692"/>
    </source>
</evidence>
<evidence type="ECO:0000313" key="9">
    <source>
        <dbReference type="Proteomes" id="UP000630445"/>
    </source>
</evidence>
<feature type="region of interest" description="Disordered" evidence="5">
    <location>
        <begin position="184"/>
        <end position="244"/>
    </location>
</feature>
<dbReference type="OrthoDB" id="200954at2759"/>
<dbReference type="AlphaFoldDB" id="A0A8H6P8R4"/>
<dbReference type="GO" id="GO:0016020">
    <property type="term" value="C:membrane"/>
    <property type="evidence" value="ECO:0007669"/>
    <property type="project" value="UniProtKB-SubCell"/>
</dbReference>
<feature type="transmembrane region" description="Helical" evidence="6">
    <location>
        <begin position="75"/>
        <end position="95"/>
    </location>
</feature>
<organism evidence="8 9">
    <name type="scientific">Aspergillus hiratsukae</name>
    <dbReference type="NCBI Taxonomy" id="1194566"/>
    <lineage>
        <taxon>Eukaryota</taxon>
        <taxon>Fungi</taxon>
        <taxon>Dikarya</taxon>
        <taxon>Ascomycota</taxon>
        <taxon>Pezizomycotina</taxon>
        <taxon>Eurotiomycetes</taxon>
        <taxon>Eurotiomycetidae</taxon>
        <taxon>Eurotiales</taxon>
        <taxon>Aspergillaceae</taxon>
        <taxon>Aspergillus</taxon>
        <taxon>Aspergillus subgen. Fumigati</taxon>
    </lineage>
</organism>
<name>A0A8H6P8R4_9EURO</name>
<evidence type="ECO:0000256" key="7">
    <source>
        <dbReference type="SAM" id="SignalP"/>
    </source>
</evidence>
<sequence>MALNFFSPARRTGLALVAGLLLFAVLAAATVDKIPVGDLSVAEIQDKLQECPLVEALNQHKRATNPPTASMMSRVFAVLFPGSPAVNAILATVYISGPPNFLLALCPPNIDPSSLSVMVAFAVGGLLGDTLFHLLPEIFLGEVSPEHVRFVMVEPNRNLLLGLAIMVGFFTFVAMDKTLRIATGGEGHDHSHSHTHAPTDSSSHGTTTSSTTSTANTELRKRKPDPSTPASKQEPEDEKEKEINPSVKLGGYLNLIADFTHNITDGLAMSSSFYASPTIGATTTVAVFFHEIPHEVGDFALLIQSGFSKRKAMGAQFVTAIGAFLGTFIGIAIQELGGGHGAAGGVTGASGGLLGTSLTWGDMLLPFTAGTFLYVGTVSVIPELLETGKDKTVEIKKTIVQFLAVALGAGIMLAISWD</sequence>
<feature type="transmembrane region" description="Helical" evidence="6">
    <location>
        <begin position="398"/>
        <end position="417"/>
    </location>
</feature>
<evidence type="ECO:0000256" key="6">
    <source>
        <dbReference type="SAM" id="Phobius"/>
    </source>
</evidence>
<dbReference type="GO" id="GO:0005385">
    <property type="term" value="F:zinc ion transmembrane transporter activity"/>
    <property type="evidence" value="ECO:0007669"/>
    <property type="project" value="TreeGrafter"/>
</dbReference>
<dbReference type="PANTHER" id="PTHR16950">
    <property type="entry name" value="ZINC TRANSPORTER SLC39A7 HISTIDINE-RICH MEMBRANE PROTEIN KE4"/>
    <property type="match status" value="1"/>
</dbReference>
<dbReference type="EMBL" id="JACBAD010002034">
    <property type="protein sequence ID" value="KAF7121974.1"/>
    <property type="molecule type" value="Genomic_DNA"/>
</dbReference>
<protein>
    <recommendedName>
        <fullName evidence="10">ZIP zinc transporter</fullName>
    </recommendedName>
</protein>
<feature type="signal peptide" evidence="7">
    <location>
        <begin position="1"/>
        <end position="28"/>
    </location>
</feature>
<dbReference type="Pfam" id="PF02535">
    <property type="entry name" value="Zip"/>
    <property type="match status" value="1"/>
</dbReference>
<dbReference type="InterPro" id="IPR003689">
    <property type="entry name" value="ZIP"/>
</dbReference>
<evidence type="ECO:0000256" key="1">
    <source>
        <dbReference type="ARBA" id="ARBA00004141"/>
    </source>
</evidence>
<gene>
    <name evidence="8" type="ORF">CNMCM5793_009528</name>
</gene>
<feature type="transmembrane region" description="Helical" evidence="6">
    <location>
        <begin position="312"/>
        <end position="333"/>
    </location>
</feature>
<proteinExistence type="predicted"/>
<comment type="subcellular location">
    <subcellularLocation>
        <location evidence="1">Membrane</location>
        <topology evidence="1">Multi-pass membrane protein</topology>
    </subcellularLocation>
</comment>